<name>A0ABV4CWC5_9BACT</name>
<dbReference type="InterPro" id="IPR051449">
    <property type="entry name" value="ABC-2_transporter_component"/>
</dbReference>
<evidence type="ECO:0000259" key="7">
    <source>
        <dbReference type="Pfam" id="PF12698"/>
    </source>
</evidence>
<feature type="transmembrane region" description="Helical" evidence="6">
    <location>
        <begin position="276"/>
        <end position="296"/>
    </location>
</feature>
<comment type="caution">
    <text evidence="8">The sequence shown here is derived from an EMBL/GenBank/DDBJ whole genome shotgun (WGS) entry which is preliminary data.</text>
</comment>
<evidence type="ECO:0000256" key="5">
    <source>
        <dbReference type="ARBA" id="ARBA00023136"/>
    </source>
</evidence>
<proteinExistence type="predicted"/>
<dbReference type="PANTHER" id="PTHR30294">
    <property type="entry name" value="MEMBRANE COMPONENT OF ABC TRANSPORTER YHHJ-RELATED"/>
    <property type="match status" value="1"/>
</dbReference>
<evidence type="ECO:0000313" key="9">
    <source>
        <dbReference type="Proteomes" id="UP001565200"/>
    </source>
</evidence>
<dbReference type="Pfam" id="PF12698">
    <property type="entry name" value="ABC2_membrane_3"/>
    <property type="match status" value="1"/>
</dbReference>
<gene>
    <name evidence="8" type="ORF">AAK873_00020</name>
</gene>
<reference evidence="8 9" key="1">
    <citation type="submission" date="2024-03" db="EMBL/GenBank/DDBJ databases">
        <title>Mouse gut bacterial collection (mGBC) of GemPharmatech.</title>
        <authorList>
            <person name="He Y."/>
            <person name="Dong L."/>
            <person name="Wu D."/>
            <person name="Gao X."/>
            <person name="Lin Z."/>
        </authorList>
    </citation>
    <scope>NUCLEOTIDE SEQUENCE [LARGE SCALE GENOMIC DNA]</scope>
    <source>
        <strain evidence="8 9">54-13</strain>
    </source>
</reference>
<feature type="transmembrane region" description="Helical" evidence="6">
    <location>
        <begin position="26"/>
        <end position="46"/>
    </location>
</feature>
<evidence type="ECO:0000256" key="4">
    <source>
        <dbReference type="ARBA" id="ARBA00022989"/>
    </source>
</evidence>
<feature type="transmembrane region" description="Helical" evidence="6">
    <location>
        <begin position="303"/>
        <end position="323"/>
    </location>
</feature>
<keyword evidence="3 6" id="KW-0812">Transmembrane</keyword>
<evidence type="ECO:0000256" key="3">
    <source>
        <dbReference type="ARBA" id="ARBA00022692"/>
    </source>
</evidence>
<dbReference type="Proteomes" id="UP001565200">
    <property type="component" value="Unassembled WGS sequence"/>
</dbReference>
<dbReference type="InterPro" id="IPR013525">
    <property type="entry name" value="ABC2_TM"/>
</dbReference>
<feature type="domain" description="ABC-2 type transporter transmembrane" evidence="7">
    <location>
        <begin position="27"/>
        <end position="377"/>
    </location>
</feature>
<evidence type="ECO:0000256" key="1">
    <source>
        <dbReference type="ARBA" id="ARBA00004651"/>
    </source>
</evidence>
<feature type="transmembrane region" description="Helical" evidence="6">
    <location>
        <begin position="192"/>
        <end position="214"/>
    </location>
</feature>
<dbReference type="EMBL" id="JBCLPP010000001">
    <property type="protein sequence ID" value="MEY8243997.1"/>
    <property type="molecule type" value="Genomic_DNA"/>
</dbReference>
<evidence type="ECO:0000256" key="6">
    <source>
        <dbReference type="SAM" id="Phobius"/>
    </source>
</evidence>
<comment type="subcellular location">
    <subcellularLocation>
        <location evidence="1">Cell membrane</location>
        <topology evidence="1">Multi-pass membrane protein</topology>
    </subcellularLocation>
</comment>
<keyword evidence="4 6" id="KW-1133">Transmembrane helix</keyword>
<sequence>MNNKSTYRRILAISRRELGIYSRRPLFLFCLLVAPVLCVVLFVTLMDDGLPTKLPTGIVDEDNTQISRVITRTIDALEETDIKYSYPDFTEARKAMQRGEIYAFFYIPRGTTEKAISNRQPQISFYTNDAYLLAGSLLMKDLKTASESTGMAITRENLYAHGLTETQAMGIIQPIVIESHPLNNPELDYSVYLNNVLLPGILILLITLATTYTIGLEWKQGTQKRLFAMAGNSSWIALIGKLLPQTLLFSLVFIFYDVYFYQFLRFPCNSGIFPMIMLGILTVLASQGFGVFLFGVFSGQMRLSMCICSLWGILSFSLAGFTYPVTSMAKWLEFFSWIFPLRQYYLIYVNQALNGYPASYVWTSVLTLVVFALLPVLVIRRYRTAFLKYKYKP</sequence>
<feature type="transmembrane region" description="Helical" evidence="6">
    <location>
        <begin position="360"/>
        <end position="379"/>
    </location>
</feature>
<feature type="transmembrane region" description="Helical" evidence="6">
    <location>
        <begin position="235"/>
        <end position="256"/>
    </location>
</feature>
<evidence type="ECO:0000313" key="8">
    <source>
        <dbReference type="EMBL" id="MEY8243997.1"/>
    </source>
</evidence>
<protein>
    <submittedName>
        <fullName evidence="8">ABC transporter permease</fullName>
    </submittedName>
</protein>
<evidence type="ECO:0000256" key="2">
    <source>
        <dbReference type="ARBA" id="ARBA00022475"/>
    </source>
</evidence>
<accession>A0ABV4CWC5</accession>
<dbReference type="PANTHER" id="PTHR30294:SF47">
    <property type="entry name" value="INNER MEMBRANE TRANSPORT PERMEASE YHHJ"/>
    <property type="match status" value="1"/>
</dbReference>
<keyword evidence="5 6" id="KW-0472">Membrane</keyword>
<organism evidence="8 9">
    <name type="scientific">Heminiphilus faecis</name>
    <dbReference type="NCBI Taxonomy" id="2601703"/>
    <lineage>
        <taxon>Bacteria</taxon>
        <taxon>Pseudomonadati</taxon>
        <taxon>Bacteroidota</taxon>
        <taxon>Bacteroidia</taxon>
        <taxon>Bacteroidales</taxon>
        <taxon>Muribaculaceae</taxon>
        <taxon>Heminiphilus</taxon>
    </lineage>
</organism>
<dbReference type="Gene3D" id="3.40.1710.10">
    <property type="entry name" value="abc type-2 transporter like domain"/>
    <property type="match status" value="1"/>
</dbReference>
<dbReference type="RefSeq" id="WP_121697790.1">
    <property type="nucleotide sequence ID" value="NZ_JBCLPP010000001.1"/>
</dbReference>
<keyword evidence="2" id="KW-1003">Cell membrane</keyword>
<keyword evidence="9" id="KW-1185">Reference proteome</keyword>